<name>A0A9D9DI79_9BACL</name>
<dbReference type="Gene3D" id="1.10.10.10">
    <property type="entry name" value="Winged helix-like DNA-binding domain superfamily/Winged helix DNA-binding domain"/>
    <property type="match status" value="1"/>
</dbReference>
<dbReference type="InterPro" id="IPR036390">
    <property type="entry name" value="WH_DNA-bd_sf"/>
</dbReference>
<reference evidence="2" key="2">
    <citation type="journal article" date="2021" name="PeerJ">
        <title>Extensive microbial diversity within the chicken gut microbiome revealed by metagenomics and culture.</title>
        <authorList>
            <person name="Gilroy R."/>
            <person name="Ravi A."/>
            <person name="Getino M."/>
            <person name="Pursley I."/>
            <person name="Horton D.L."/>
            <person name="Alikhan N.F."/>
            <person name="Baker D."/>
            <person name="Gharbi K."/>
            <person name="Hall N."/>
            <person name="Watson M."/>
            <person name="Adriaenssens E.M."/>
            <person name="Foster-Nyarko E."/>
            <person name="Jarju S."/>
            <person name="Secka A."/>
            <person name="Antonio M."/>
            <person name="Oren A."/>
            <person name="Chaudhuri R.R."/>
            <person name="La Ragione R."/>
            <person name="Hildebrand F."/>
            <person name="Pallen M.J."/>
        </authorList>
    </citation>
    <scope>NUCLEOTIDE SEQUENCE</scope>
    <source>
        <strain evidence="2">11159</strain>
    </source>
</reference>
<dbReference type="InterPro" id="IPR036388">
    <property type="entry name" value="WH-like_DNA-bd_sf"/>
</dbReference>
<evidence type="ECO:0000313" key="3">
    <source>
        <dbReference type="Proteomes" id="UP000823613"/>
    </source>
</evidence>
<evidence type="ECO:0000259" key="1">
    <source>
        <dbReference type="Pfam" id="PF01047"/>
    </source>
</evidence>
<comment type="caution">
    <text evidence="2">The sequence shown here is derived from an EMBL/GenBank/DDBJ whole genome shotgun (WGS) entry which is preliminary data.</text>
</comment>
<dbReference type="Pfam" id="PF01047">
    <property type="entry name" value="MarR"/>
    <property type="match status" value="1"/>
</dbReference>
<organism evidence="2 3">
    <name type="scientific">Candidatus Onthovivens merdipullorum</name>
    <dbReference type="NCBI Taxonomy" id="2840889"/>
    <lineage>
        <taxon>Bacteria</taxon>
        <taxon>Bacillati</taxon>
        <taxon>Bacillota</taxon>
        <taxon>Bacilli</taxon>
        <taxon>Bacillales</taxon>
        <taxon>Candidatus Onthovivens</taxon>
    </lineage>
</organism>
<feature type="domain" description="HTH marR-type" evidence="1">
    <location>
        <begin position="6"/>
        <end position="55"/>
    </location>
</feature>
<dbReference type="SUPFAM" id="SSF46785">
    <property type="entry name" value="Winged helix' DNA-binding domain"/>
    <property type="match status" value="1"/>
</dbReference>
<dbReference type="InterPro" id="IPR000835">
    <property type="entry name" value="HTH_MarR-typ"/>
</dbReference>
<dbReference type="EMBL" id="JADIMY010000117">
    <property type="protein sequence ID" value="MBO8428028.1"/>
    <property type="molecule type" value="Genomic_DNA"/>
</dbReference>
<protein>
    <submittedName>
        <fullName evidence="2">MarR family transcriptional regulator</fullName>
    </submittedName>
</protein>
<dbReference type="GO" id="GO:0003700">
    <property type="term" value="F:DNA-binding transcription factor activity"/>
    <property type="evidence" value="ECO:0007669"/>
    <property type="project" value="InterPro"/>
</dbReference>
<sequence>MGDKFLNSSQIKVLAEIRNNPNVRKQQLSKECNLRKTSIDNIIRKLKEIGFIKRIGSKKTNIGRLLIMFKFN</sequence>
<reference evidence="2" key="1">
    <citation type="submission" date="2020-10" db="EMBL/GenBank/DDBJ databases">
        <authorList>
            <person name="Gilroy R."/>
        </authorList>
    </citation>
    <scope>NUCLEOTIDE SEQUENCE</scope>
    <source>
        <strain evidence="2">11159</strain>
    </source>
</reference>
<accession>A0A9D9DI79</accession>
<evidence type="ECO:0000313" key="2">
    <source>
        <dbReference type="EMBL" id="MBO8428028.1"/>
    </source>
</evidence>
<dbReference type="Proteomes" id="UP000823613">
    <property type="component" value="Unassembled WGS sequence"/>
</dbReference>
<proteinExistence type="predicted"/>
<dbReference type="AlphaFoldDB" id="A0A9D9DI79"/>
<gene>
    <name evidence="2" type="ORF">IAC58_05760</name>
</gene>